<organism evidence="3 4">
    <name type="scientific">Fraxinus pennsylvanica</name>
    <dbReference type="NCBI Taxonomy" id="56036"/>
    <lineage>
        <taxon>Eukaryota</taxon>
        <taxon>Viridiplantae</taxon>
        <taxon>Streptophyta</taxon>
        <taxon>Embryophyta</taxon>
        <taxon>Tracheophyta</taxon>
        <taxon>Spermatophyta</taxon>
        <taxon>Magnoliopsida</taxon>
        <taxon>eudicotyledons</taxon>
        <taxon>Gunneridae</taxon>
        <taxon>Pentapetalae</taxon>
        <taxon>asterids</taxon>
        <taxon>lamiids</taxon>
        <taxon>Lamiales</taxon>
        <taxon>Oleaceae</taxon>
        <taxon>Oleeae</taxon>
        <taxon>Fraxinus</taxon>
    </lineage>
</organism>
<dbReference type="GO" id="GO:0005739">
    <property type="term" value="C:mitochondrion"/>
    <property type="evidence" value="ECO:0007669"/>
    <property type="project" value="TreeGrafter"/>
</dbReference>
<protein>
    <recommendedName>
        <fullName evidence="2">ATP-citrate synthase/succinyl-CoA ligase C-terminal domain-containing protein</fullName>
    </recommendedName>
</protein>
<comment type="subunit">
    <text evidence="1">Heterooctamer of 4 alpha and 4 beta chains.</text>
</comment>
<dbReference type="EMBL" id="OU503039">
    <property type="protein sequence ID" value="CAI9759812.1"/>
    <property type="molecule type" value="Genomic_DNA"/>
</dbReference>
<proteinExistence type="predicted"/>
<evidence type="ECO:0000256" key="1">
    <source>
        <dbReference type="ARBA" id="ARBA00011412"/>
    </source>
</evidence>
<dbReference type="SUPFAM" id="SSF52210">
    <property type="entry name" value="Succinyl-CoA synthetase domains"/>
    <property type="match status" value="1"/>
</dbReference>
<sequence length="379" mass="42285">MEMVNEETGDPTLSSGIYHENETEVVITSKVEGESNGNVIFSREAPLERLLEYNGDEVLKAKAKTKVSATVICVPSPFKAKIILEAKVDLAICITERIPQHGMVIVKASLNKQSKTQLIGPNYRRIIKPGECKNGIMPEYIYKPGHIEIISRSGTLTYEAIFQTTVVNLRQSTCVGIGADTFNGMKLDYCIEKFLANPHTESGIKNPIGASIESCNHHIWQAIRASSTSSDYLDDYTGGVYHRQDGAIVANNPINFTVQEAQLLWHHAKIDFLVSIWCGSIPTKVHRGGWHYLDTGQVLIGNAYCVDRVEKALSALLLMLPSVHYFRFSHVDDHCGIELYETDPIIWLKLEDASEEYTVQNQVQEDEMNETYAPLALPA</sequence>
<dbReference type="Pfam" id="PF00549">
    <property type="entry name" value="Ligase_CoA"/>
    <property type="match status" value="1"/>
</dbReference>
<dbReference type="InterPro" id="IPR036291">
    <property type="entry name" value="NAD(P)-bd_dom_sf"/>
</dbReference>
<name>A0AAD1YYL5_9LAMI</name>
<dbReference type="Gene3D" id="3.40.50.720">
    <property type="entry name" value="NAD(P)-binding Rossmann-like Domain"/>
    <property type="match status" value="1"/>
</dbReference>
<dbReference type="PANTHER" id="PTHR11117:SF2">
    <property type="entry name" value="SUCCINATE--COA LIGASE [ADP_GDP-FORMING] SUBUNIT ALPHA, MITOCHONDRIAL"/>
    <property type="match status" value="1"/>
</dbReference>
<dbReference type="GO" id="GO:0006099">
    <property type="term" value="P:tricarboxylic acid cycle"/>
    <property type="evidence" value="ECO:0007669"/>
    <property type="project" value="TreeGrafter"/>
</dbReference>
<dbReference type="PANTHER" id="PTHR11117">
    <property type="entry name" value="SUCCINYL-COA LIGASE SUBUNIT ALPHA"/>
    <property type="match status" value="1"/>
</dbReference>
<evidence type="ECO:0000313" key="4">
    <source>
        <dbReference type="Proteomes" id="UP000834106"/>
    </source>
</evidence>
<dbReference type="InterPro" id="IPR005811">
    <property type="entry name" value="SUCC_ACL_C"/>
</dbReference>
<evidence type="ECO:0000259" key="2">
    <source>
        <dbReference type="Pfam" id="PF00549"/>
    </source>
</evidence>
<dbReference type="Proteomes" id="UP000834106">
    <property type="component" value="Chromosome 4"/>
</dbReference>
<accession>A0AAD1YYL5</accession>
<gene>
    <name evidence="3" type="ORF">FPE_LOCUS7242</name>
</gene>
<dbReference type="GO" id="GO:0009361">
    <property type="term" value="C:succinate-CoA ligase complex (ADP-forming)"/>
    <property type="evidence" value="ECO:0007669"/>
    <property type="project" value="TreeGrafter"/>
</dbReference>
<dbReference type="Gene3D" id="3.40.50.261">
    <property type="entry name" value="Succinyl-CoA synthetase domains"/>
    <property type="match status" value="1"/>
</dbReference>
<dbReference type="SUPFAM" id="SSF52151">
    <property type="entry name" value="FabD/lysophospholipase-like"/>
    <property type="match status" value="1"/>
</dbReference>
<reference evidence="3" key="1">
    <citation type="submission" date="2023-05" db="EMBL/GenBank/DDBJ databases">
        <authorList>
            <person name="Huff M."/>
        </authorList>
    </citation>
    <scope>NUCLEOTIDE SEQUENCE</scope>
</reference>
<keyword evidence="4" id="KW-1185">Reference proteome</keyword>
<evidence type="ECO:0000313" key="3">
    <source>
        <dbReference type="EMBL" id="CAI9759812.1"/>
    </source>
</evidence>
<dbReference type="GO" id="GO:0004775">
    <property type="term" value="F:succinate-CoA ligase (ADP-forming) activity"/>
    <property type="evidence" value="ECO:0007669"/>
    <property type="project" value="TreeGrafter"/>
</dbReference>
<dbReference type="InterPro" id="IPR016102">
    <property type="entry name" value="Succinyl-CoA_synth-like"/>
</dbReference>
<dbReference type="GO" id="GO:0004776">
    <property type="term" value="F:succinate-CoA ligase (GDP-forming) activity"/>
    <property type="evidence" value="ECO:0007669"/>
    <property type="project" value="TreeGrafter"/>
</dbReference>
<dbReference type="SUPFAM" id="SSF51735">
    <property type="entry name" value="NAD(P)-binding Rossmann-fold domains"/>
    <property type="match status" value="1"/>
</dbReference>
<dbReference type="AlphaFoldDB" id="A0AAD1YYL5"/>
<dbReference type="InterPro" id="IPR016035">
    <property type="entry name" value="Acyl_Trfase/lysoPLipase"/>
</dbReference>
<feature type="domain" description="ATP-citrate synthase/succinyl-CoA ligase C-terminal" evidence="2">
    <location>
        <begin position="150"/>
        <end position="201"/>
    </location>
</feature>